<feature type="domain" description="Spp2/MOS2 G-patch" evidence="6">
    <location>
        <begin position="152"/>
        <end position="208"/>
    </location>
</feature>
<dbReference type="InterPro" id="IPR026822">
    <property type="entry name" value="Spp2/MOS2_G-patch"/>
</dbReference>
<comment type="function">
    <text evidence="4">Involved in spliceosome maturation and the first step of pre-mRNA splicing.</text>
</comment>
<keyword evidence="8" id="KW-1185">Reference proteome</keyword>
<dbReference type="PANTHER" id="PTHR15818:SF2">
    <property type="entry name" value="G-PATCH DOMAIN AND KOW MOTIFS-CONTAINING PROTEIN"/>
    <property type="match status" value="1"/>
</dbReference>
<dbReference type="PANTHER" id="PTHR15818">
    <property type="entry name" value="G PATCH AND KOW-CONTAINING"/>
    <property type="match status" value="1"/>
</dbReference>
<accession>A0ABP0ED09</accession>
<evidence type="ECO:0000256" key="4">
    <source>
        <dbReference type="RuleBase" id="RU369096"/>
    </source>
</evidence>
<evidence type="ECO:0000256" key="2">
    <source>
        <dbReference type="ARBA" id="ARBA00008576"/>
    </source>
</evidence>
<protein>
    <recommendedName>
        <fullName evidence="4">Pre-mRNA-splicing factor</fullName>
    </recommendedName>
</protein>
<evidence type="ECO:0000313" key="7">
    <source>
        <dbReference type="EMBL" id="CAK7904720.1"/>
    </source>
</evidence>
<evidence type="ECO:0000259" key="6">
    <source>
        <dbReference type="Pfam" id="PF12656"/>
    </source>
</evidence>
<evidence type="ECO:0000256" key="1">
    <source>
        <dbReference type="ARBA" id="ARBA00004123"/>
    </source>
</evidence>
<comment type="similarity">
    <text evidence="2 4">Belongs to the SPP2 family.</text>
</comment>
<dbReference type="Pfam" id="PF12656">
    <property type="entry name" value="G-patch_2"/>
    <property type="match status" value="1"/>
</dbReference>
<feature type="region of interest" description="Disordered" evidence="5">
    <location>
        <begin position="1"/>
        <end position="158"/>
    </location>
</feature>
<sequence length="241" mass="26496">MSGFKLNLKGSKGAGTPSPKIGFSLKKNIPKKPINKTVTLANSDSEDDDDEKIVSIDSFDQRKGGARNGNISVSAEPKKEVLVIKIPDSKQRRTEKSATDQDVNESISDSKDQILTEDQIIRQSLISGDSIPSSEGLTIKRPQSVDNDIEDQEDDEDQYNKVPVEQFGAALLRGMGWKPNKKVKPNPNLDNVEKRKRGELLGIGAQKVENELMSDLMGKRGDSIGVPLVKRDKKSGELIKQ</sequence>
<keyword evidence="3 4" id="KW-0539">Nucleus</keyword>
<feature type="compositionally biased region" description="Basic and acidic residues" evidence="5">
    <location>
        <begin position="76"/>
        <end position="99"/>
    </location>
</feature>
<feature type="compositionally biased region" description="Polar residues" evidence="5">
    <location>
        <begin position="121"/>
        <end position="136"/>
    </location>
</feature>
<name>A0ABP0ED09_9ASCO</name>
<evidence type="ECO:0000313" key="8">
    <source>
        <dbReference type="Proteomes" id="UP001497600"/>
    </source>
</evidence>
<comment type="subcellular location">
    <subcellularLocation>
        <location evidence="1 4">Nucleus</location>
    </subcellularLocation>
</comment>
<gene>
    <name evidence="7" type="primary">SPP2</name>
    <name evidence="7" type="ORF">CAAN4_D10726</name>
</gene>
<keyword evidence="4" id="KW-0507">mRNA processing</keyword>
<proteinExistence type="inferred from homology"/>
<organism evidence="7 8">
    <name type="scientific">[Candida] anglica</name>
    <dbReference type="NCBI Taxonomy" id="148631"/>
    <lineage>
        <taxon>Eukaryota</taxon>
        <taxon>Fungi</taxon>
        <taxon>Dikarya</taxon>
        <taxon>Ascomycota</taxon>
        <taxon>Saccharomycotina</taxon>
        <taxon>Pichiomycetes</taxon>
        <taxon>Debaryomycetaceae</taxon>
        <taxon>Kurtzmaniella</taxon>
    </lineage>
</organism>
<dbReference type="InterPro" id="IPR045166">
    <property type="entry name" value="Spp2-like"/>
</dbReference>
<keyword evidence="4" id="KW-0747">Spliceosome</keyword>
<feature type="region of interest" description="Disordered" evidence="5">
    <location>
        <begin position="219"/>
        <end position="241"/>
    </location>
</feature>
<dbReference type="Proteomes" id="UP001497600">
    <property type="component" value="Chromosome D"/>
</dbReference>
<dbReference type="EMBL" id="OZ004256">
    <property type="protein sequence ID" value="CAK7904720.1"/>
    <property type="molecule type" value="Genomic_DNA"/>
</dbReference>
<feature type="compositionally biased region" description="Acidic residues" evidence="5">
    <location>
        <begin position="147"/>
        <end position="157"/>
    </location>
</feature>
<evidence type="ECO:0000256" key="3">
    <source>
        <dbReference type="ARBA" id="ARBA00023242"/>
    </source>
</evidence>
<evidence type="ECO:0000256" key="5">
    <source>
        <dbReference type="SAM" id="MobiDB-lite"/>
    </source>
</evidence>
<reference evidence="7 8" key="1">
    <citation type="submission" date="2024-01" db="EMBL/GenBank/DDBJ databases">
        <authorList>
            <consortium name="Genoscope - CEA"/>
            <person name="William W."/>
        </authorList>
    </citation>
    <scope>NUCLEOTIDE SEQUENCE [LARGE SCALE GENOMIC DNA]</scope>
    <source>
        <strain evidence="7 8">29B2s-10</strain>
    </source>
</reference>
<keyword evidence="4" id="KW-0508">mRNA splicing</keyword>